<proteinExistence type="predicted"/>
<gene>
    <name evidence="2" type="ORF">MALGJ_36350</name>
</gene>
<dbReference type="AlphaFoldDB" id="A0A7I9YE31"/>
<evidence type="ECO:0000256" key="1">
    <source>
        <dbReference type="SAM" id="MobiDB-lite"/>
    </source>
</evidence>
<dbReference type="EMBL" id="BLKY01000001">
    <property type="protein sequence ID" value="GFG86959.1"/>
    <property type="molecule type" value="Genomic_DNA"/>
</dbReference>
<protein>
    <submittedName>
        <fullName evidence="2">Uncharacterized protein</fullName>
    </submittedName>
</protein>
<evidence type="ECO:0000313" key="2">
    <source>
        <dbReference type="EMBL" id="GFG86959.1"/>
    </source>
</evidence>
<organism evidence="2 3">
    <name type="scientific">Mycolicibacter algericus</name>
    <name type="common">Mycobacterium algericum</name>
    <dbReference type="NCBI Taxonomy" id="1288388"/>
    <lineage>
        <taxon>Bacteria</taxon>
        <taxon>Bacillati</taxon>
        <taxon>Actinomycetota</taxon>
        <taxon>Actinomycetes</taxon>
        <taxon>Mycobacteriales</taxon>
        <taxon>Mycobacteriaceae</taxon>
        <taxon>Mycolicibacter</taxon>
    </lineage>
</organism>
<reference evidence="2 3" key="1">
    <citation type="journal article" date="2019" name="Emerg. Microbes Infect.">
        <title>Comprehensive subspecies identification of 175 nontuberculous mycobacteria species based on 7547 genomic profiles.</title>
        <authorList>
            <person name="Matsumoto Y."/>
            <person name="Kinjo T."/>
            <person name="Motooka D."/>
            <person name="Nabeya D."/>
            <person name="Jung N."/>
            <person name="Uechi K."/>
            <person name="Horii T."/>
            <person name="Iida T."/>
            <person name="Fujita J."/>
            <person name="Nakamura S."/>
        </authorList>
    </citation>
    <scope>NUCLEOTIDE SEQUENCE [LARGE SCALE GENOMIC DNA]</scope>
    <source>
        <strain evidence="2 3">JCM 30723</strain>
    </source>
</reference>
<comment type="caution">
    <text evidence="2">The sequence shown here is derived from an EMBL/GenBank/DDBJ whole genome shotgun (WGS) entry which is preliminary data.</text>
</comment>
<dbReference type="Proteomes" id="UP000465305">
    <property type="component" value="Unassembled WGS sequence"/>
</dbReference>
<feature type="region of interest" description="Disordered" evidence="1">
    <location>
        <begin position="28"/>
        <end position="69"/>
    </location>
</feature>
<sequence>MTLLGGAVYAGFFTLAALWLVATNPDNVEEQTHPNAHPNAKRQDRSNSASTAAAPVGSSPCCASQSSLK</sequence>
<evidence type="ECO:0000313" key="3">
    <source>
        <dbReference type="Proteomes" id="UP000465305"/>
    </source>
</evidence>
<name>A0A7I9YE31_MYCAL</name>
<accession>A0A7I9YE31</accession>